<comment type="caution">
    <text evidence="1">The sequence shown here is derived from an EMBL/GenBank/DDBJ whole genome shotgun (WGS) entry which is preliminary data.</text>
</comment>
<gene>
    <name evidence="1" type="ORF">K8G79_03100</name>
</gene>
<dbReference type="AlphaFoldDB" id="A0AAJ1AGM1"/>
<evidence type="ECO:0000313" key="2">
    <source>
        <dbReference type="Proteomes" id="UP001197609"/>
    </source>
</evidence>
<protein>
    <submittedName>
        <fullName evidence="1">Uncharacterized protein</fullName>
    </submittedName>
</protein>
<organism evidence="1 2">
    <name type="scientific">Candidatus Methylomirabilis tolerans</name>
    <dbReference type="NCBI Taxonomy" id="3123416"/>
    <lineage>
        <taxon>Bacteria</taxon>
        <taxon>Candidatus Methylomirabilota</taxon>
        <taxon>Candidatus Methylomirabilia</taxon>
        <taxon>Candidatus Methylomirabilales</taxon>
        <taxon>Candidatus Methylomirabilaceae</taxon>
        <taxon>Candidatus Methylomirabilis</taxon>
    </lineage>
</organism>
<sequence>MSPYRRVAILATLTLWLLCFLPGHSIAEGATHGDLVRAHFDRLIERWGYHEWWSMWEQGTSQSRSAISKDAFAQRMESSRWQLACCDKRLRGLQIKSVSSQHVVVSAILLFETKGSPRSVQERSYPVNLNFYLEEEQWRVDLSGVSQP</sequence>
<dbReference type="Proteomes" id="UP001197609">
    <property type="component" value="Unassembled WGS sequence"/>
</dbReference>
<accession>A0AAJ1AGM1</accession>
<proteinExistence type="predicted"/>
<evidence type="ECO:0000313" key="1">
    <source>
        <dbReference type="EMBL" id="MBZ0159123.1"/>
    </source>
</evidence>
<dbReference type="EMBL" id="JAIOIU010000033">
    <property type="protein sequence ID" value="MBZ0159123.1"/>
    <property type="molecule type" value="Genomic_DNA"/>
</dbReference>
<reference evidence="1 2" key="1">
    <citation type="journal article" date="2021" name="bioRxiv">
        <title>Unraveling nitrogen, sulfur and carbon metabolic pathways and microbial community transcriptional responses to substrate deprivation and toxicity stresses in a bioreactor mimicking anoxic brackish coastal sediment conditions.</title>
        <authorList>
            <person name="Martins P.D."/>
            <person name="Echeveste M.J."/>
            <person name="Arshad A."/>
            <person name="Kurth J."/>
            <person name="Ouboter H."/>
            <person name="Jetten M.S.M."/>
            <person name="Welte C.U."/>
        </authorList>
    </citation>
    <scope>NUCLEOTIDE SEQUENCE [LARGE SCALE GENOMIC DNA]</scope>
    <source>
        <strain evidence="1">MAG_38</strain>
    </source>
</reference>
<name>A0AAJ1AGM1_9BACT</name>